<dbReference type="KEGG" id="cof:FOZ74_03880"/>
<dbReference type="SMART" id="SM00267">
    <property type="entry name" value="GGDEF"/>
    <property type="match status" value="1"/>
</dbReference>
<dbReference type="InterPro" id="IPR043128">
    <property type="entry name" value="Rev_trsase/Diguanyl_cyclase"/>
</dbReference>
<evidence type="ECO:0000256" key="1">
    <source>
        <dbReference type="ARBA" id="ARBA00012528"/>
    </source>
</evidence>
<dbReference type="EC" id="2.7.7.65" evidence="1"/>
<comment type="catalytic activity">
    <reaction evidence="2">
        <text>2 GTP = 3',3'-c-di-GMP + 2 diphosphate</text>
        <dbReference type="Rhea" id="RHEA:24898"/>
        <dbReference type="ChEBI" id="CHEBI:33019"/>
        <dbReference type="ChEBI" id="CHEBI:37565"/>
        <dbReference type="ChEBI" id="CHEBI:58805"/>
        <dbReference type="EC" id="2.7.7.65"/>
    </reaction>
</comment>
<dbReference type="PANTHER" id="PTHR45138">
    <property type="entry name" value="REGULATORY COMPONENTS OF SENSORY TRANSDUCTION SYSTEM"/>
    <property type="match status" value="1"/>
</dbReference>
<dbReference type="SUPFAM" id="SSF53850">
    <property type="entry name" value="Periplasmic binding protein-like II"/>
    <property type="match status" value="1"/>
</dbReference>
<dbReference type="NCBIfam" id="TIGR00254">
    <property type="entry name" value="GGDEF"/>
    <property type="match status" value="1"/>
</dbReference>
<sequence length="522" mass="58150">MRAGQRHGACGARQLAAALVLLATTLAAASAWACGEGVHLKRPVELSEAERSAIVARAPLTVLALQAPPMTRRDADAAQGYSGVGMDAWCFIARQVGLHYRVEADRGDTVAQKIARVQAGQADALLSLSPEPQRAARGLFTLPYFESNYAVIGRKSARLLIHGMSDLAQLRVGLVKGVAFEPVLQAFMPPEQLVLFDQNDSRGLFAALREGAVDVAVYPKAIFAEKRYELEYFDLEVVHTLRNLPRRYGFYFSPSTDNELLVRVFDRYLQAMDLSDSINLHEDAEQQFIERYVAQRSQRTYWRAGAVLAGLLAIVFFVVLRRYRYLMRQLAERNQRILQQQRVLAASHRRLQQLSQTDGLTGLTNRREFDHALAREHERRSRSGAPLSVIMMDIDHFKCVNDHYGHAVGDDYLRAVARVLRQSVLRPADIAARYGGEEFVCLLPDTGAQEARQVAERIRENLRTLQLPNASAPRPVLTLSFGIATLIDGPAGAAQLLERADAELYAAKRAGRDRVHGSELRA</sequence>
<dbReference type="RefSeq" id="WP_146911836.1">
    <property type="nucleotide sequence ID" value="NZ_CP042344.1"/>
</dbReference>
<dbReference type="InterPro" id="IPR001638">
    <property type="entry name" value="Solute-binding_3/MltF_N"/>
</dbReference>
<dbReference type="InterPro" id="IPR029787">
    <property type="entry name" value="Nucleotide_cyclase"/>
</dbReference>
<dbReference type="SUPFAM" id="SSF55073">
    <property type="entry name" value="Nucleotide cyclase"/>
    <property type="match status" value="1"/>
</dbReference>
<gene>
    <name evidence="6" type="ORF">FOZ74_03880</name>
</gene>
<evidence type="ECO:0000256" key="4">
    <source>
        <dbReference type="SAM" id="SignalP"/>
    </source>
</evidence>
<dbReference type="AlphaFoldDB" id="A0A5B8RT08"/>
<accession>A0A5B8RT08</accession>
<dbReference type="PROSITE" id="PS50887">
    <property type="entry name" value="GGDEF"/>
    <property type="match status" value="1"/>
</dbReference>
<dbReference type="OrthoDB" id="9813903at2"/>
<dbReference type="InterPro" id="IPR000160">
    <property type="entry name" value="GGDEF_dom"/>
</dbReference>
<evidence type="ECO:0000313" key="7">
    <source>
        <dbReference type="Proteomes" id="UP000321199"/>
    </source>
</evidence>
<keyword evidence="4" id="KW-0732">Signal</keyword>
<evidence type="ECO:0000259" key="5">
    <source>
        <dbReference type="PROSITE" id="PS50887"/>
    </source>
</evidence>
<dbReference type="Gene3D" id="3.40.190.10">
    <property type="entry name" value="Periplasmic binding protein-like II"/>
    <property type="match status" value="2"/>
</dbReference>
<dbReference type="Gene3D" id="3.30.70.270">
    <property type="match status" value="1"/>
</dbReference>
<keyword evidence="3" id="KW-0472">Membrane</keyword>
<dbReference type="Proteomes" id="UP000321199">
    <property type="component" value="Chromosome"/>
</dbReference>
<proteinExistence type="predicted"/>
<dbReference type="Pfam" id="PF00497">
    <property type="entry name" value="SBP_bac_3"/>
    <property type="match status" value="1"/>
</dbReference>
<dbReference type="EMBL" id="CP042344">
    <property type="protein sequence ID" value="QEA12243.1"/>
    <property type="molecule type" value="Genomic_DNA"/>
</dbReference>
<dbReference type="SMART" id="SM00062">
    <property type="entry name" value="PBPb"/>
    <property type="match status" value="1"/>
</dbReference>
<dbReference type="InterPro" id="IPR050469">
    <property type="entry name" value="Diguanylate_Cyclase"/>
</dbReference>
<feature type="domain" description="GGDEF" evidence="5">
    <location>
        <begin position="385"/>
        <end position="520"/>
    </location>
</feature>
<name>A0A5B8RT08_9BURK</name>
<feature type="signal peptide" evidence="4">
    <location>
        <begin position="1"/>
        <end position="33"/>
    </location>
</feature>
<protein>
    <recommendedName>
        <fullName evidence="1">diguanylate cyclase</fullName>
        <ecNumber evidence="1">2.7.7.65</ecNumber>
    </recommendedName>
</protein>
<evidence type="ECO:0000256" key="2">
    <source>
        <dbReference type="ARBA" id="ARBA00034247"/>
    </source>
</evidence>
<keyword evidence="7" id="KW-1185">Reference proteome</keyword>
<dbReference type="PANTHER" id="PTHR45138:SF9">
    <property type="entry name" value="DIGUANYLATE CYCLASE DGCM-RELATED"/>
    <property type="match status" value="1"/>
</dbReference>
<feature type="transmembrane region" description="Helical" evidence="3">
    <location>
        <begin position="301"/>
        <end position="320"/>
    </location>
</feature>
<dbReference type="GO" id="GO:0052621">
    <property type="term" value="F:diguanylate cyclase activity"/>
    <property type="evidence" value="ECO:0007669"/>
    <property type="project" value="UniProtKB-EC"/>
</dbReference>
<reference evidence="6 7" key="1">
    <citation type="submission" date="2019-07" db="EMBL/GenBank/DDBJ databases">
        <title>Complete genome sequence of Comamonas sp. NLF 7-7 isolated from livestock.</title>
        <authorList>
            <person name="Kim D.H."/>
            <person name="Kim J.G."/>
        </authorList>
    </citation>
    <scope>NUCLEOTIDE SEQUENCE [LARGE SCALE GENOMIC DNA]</scope>
    <source>
        <strain evidence="6 7">NLF 7-7</strain>
    </source>
</reference>
<keyword evidence="3" id="KW-1133">Transmembrane helix</keyword>
<dbReference type="CDD" id="cd01949">
    <property type="entry name" value="GGDEF"/>
    <property type="match status" value="1"/>
</dbReference>
<dbReference type="Pfam" id="PF00990">
    <property type="entry name" value="GGDEF"/>
    <property type="match status" value="1"/>
</dbReference>
<evidence type="ECO:0000256" key="3">
    <source>
        <dbReference type="SAM" id="Phobius"/>
    </source>
</evidence>
<feature type="chain" id="PRO_5022792615" description="diguanylate cyclase" evidence="4">
    <location>
        <begin position="34"/>
        <end position="522"/>
    </location>
</feature>
<organism evidence="6 7">
    <name type="scientific">Comamonas flocculans</name>
    <dbReference type="NCBI Taxonomy" id="2597701"/>
    <lineage>
        <taxon>Bacteria</taxon>
        <taxon>Pseudomonadati</taxon>
        <taxon>Pseudomonadota</taxon>
        <taxon>Betaproteobacteria</taxon>
        <taxon>Burkholderiales</taxon>
        <taxon>Comamonadaceae</taxon>
        <taxon>Comamonas</taxon>
    </lineage>
</organism>
<dbReference type="FunFam" id="3.30.70.270:FF:000001">
    <property type="entry name" value="Diguanylate cyclase domain protein"/>
    <property type="match status" value="1"/>
</dbReference>
<evidence type="ECO:0000313" key="6">
    <source>
        <dbReference type="EMBL" id="QEA12243.1"/>
    </source>
</evidence>
<keyword evidence="3" id="KW-0812">Transmembrane</keyword>